<dbReference type="Gene3D" id="3.30.1540.10">
    <property type="entry name" value="formyl-coa transferase, domain 3"/>
    <property type="match status" value="1"/>
</dbReference>
<proteinExistence type="predicted"/>
<dbReference type="PANTHER" id="PTHR48207:SF3">
    <property type="entry name" value="SUCCINATE--HYDROXYMETHYLGLUTARATE COA-TRANSFERASE"/>
    <property type="match status" value="1"/>
</dbReference>
<comment type="caution">
    <text evidence="2">The sequence shown here is derived from an EMBL/GenBank/DDBJ whole genome shotgun (WGS) entry which is preliminary data.</text>
</comment>
<dbReference type="OrthoDB" id="3561197at2"/>
<sequence length="419" mass="45650">MTEDVLAPPLDGIRVVDLTTFLSGPFGTQMLVDLGAEVIKVEPLAGDSSRSIPPHFVGDDSAYFLANNRSKRSVAIDLKDPDGLDAVRKLIATADVVVENFRPGVCERLGLDPKELRERQPELIWVSISGFGQVGPWKDKPAYDMIVQALSGVMSLTGEPEPGRPAVRLGIPAGDLVAGMFAAFGTLAAYIRRLRTGQGAQLDVSMLDSQLVMTSYQAVYAMLSSVTPGPQGARHDSIPTYRSFRGGDDREFVVTANTERMWQGLCRVIGRTELIEDARFATAGDRLAHRDELWPILEAAFAQRDAATWVELLEQERVPCALIKTVTEALDDARESGHDMVVELVDDEGHAVEVLGNPVRLVGSGDYEPQGYAYPPKLGEHSRELLREAGVADSTIDAMEQRGALGVRPRHPEPVVRAE</sequence>
<dbReference type="EMBL" id="RDBF01000001">
    <property type="protein sequence ID" value="RLV57130.1"/>
    <property type="molecule type" value="Genomic_DNA"/>
</dbReference>
<accession>A0A3L8PP72</accession>
<dbReference type="Gene3D" id="3.40.50.10540">
    <property type="entry name" value="Crotonobetainyl-coa:carnitine coa-transferase, domain 1"/>
    <property type="match status" value="1"/>
</dbReference>
<dbReference type="InterPro" id="IPR023606">
    <property type="entry name" value="CoA-Trfase_III_dom_1_sf"/>
</dbReference>
<name>A0A3L8PP72_9ACTN</name>
<reference evidence="2 3" key="1">
    <citation type="submission" date="2018-10" db="EMBL/GenBank/DDBJ databases">
        <title>Aeromicrobium sp. 9W16Y-2 whole genome shotgun sequence.</title>
        <authorList>
            <person name="Li F."/>
        </authorList>
    </citation>
    <scope>NUCLEOTIDE SEQUENCE [LARGE SCALE GENOMIC DNA]</scope>
    <source>
        <strain evidence="2 3">9W16Y-2</strain>
    </source>
</reference>
<protein>
    <submittedName>
        <fullName evidence="2">CoA transferase</fullName>
    </submittedName>
</protein>
<dbReference type="SUPFAM" id="SSF89796">
    <property type="entry name" value="CoA-transferase family III (CaiB/BaiF)"/>
    <property type="match status" value="1"/>
</dbReference>
<dbReference type="AlphaFoldDB" id="A0A3L8PP72"/>
<evidence type="ECO:0000313" key="2">
    <source>
        <dbReference type="EMBL" id="RLV57130.1"/>
    </source>
</evidence>
<dbReference type="InterPro" id="IPR044855">
    <property type="entry name" value="CoA-Trfase_III_dom3_sf"/>
</dbReference>
<evidence type="ECO:0000313" key="3">
    <source>
        <dbReference type="Proteomes" id="UP000282515"/>
    </source>
</evidence>
<dbReference type="GO" id="GO:0008410">
    <property type="term" value="F:CoA-transferase activity"/>
    <property type="evidence" value="ECO:0007669"/>
    <property type="project" value="TreeGrafter"/>
</dbReference>
<dbReference type="RefSeq" id="WP_121792539.1">
    <property type="nucleotide sequence ID" value="NZ_RDBF01000001.1"/>
</dbReference>
<dbReference type="Proteomes" id="UP000282515">
    <property type="component" value="Unassembled WGS sequence"/>
</dbReference>
<keyword evidence="1 2" id="KW-0808">Transferase</keyword>
<dbReference type="InterPro" id="IPR050483">
    <property type="entry name" value="CoA-transferase_III_domain"/>
</dbReference>
<dbReference type="Pfam" id="PF02515">
    <property type="entry name" value="CoA_transf_3"/>
    <property type="match status" value="1"/>
</dbReference>
<dbReference type="PANTHER" id="PTHR48207">
    <property type="entry name" value="SUCCINATE--HYDROXYMETHYLGLUTARATE COA-TRANSFERASE"/>
    <property type="match status" value="1"/>
</dbReference>
<dbReference type="InterPro" id="IPR003673">
    <property type="entry name" value="CoA-Trfase_fam_III"/>
</dbReference>
<keyword evidence="3" id="KW-1185">Reference proteome</keyword>
<organism evidence="2 3">
    <name type="scientific">Aeromicrobium phragmitis</name>
    <dbReference type="NCBI Taxonomy" id="2478914"/>
    <lineage>
        <taxon>Bacteria</taxon>
        <taxon>Bacillati</taxon>
        <taxon>Actinomycetota</taxon>
        <taxon>Actinomycetes</taxon>
        <taxon>Propionibacteriales</taxon>
        <taxon>Nocardioidaceae</taxon>
        <taxon>Aeromicrobium</taxon>
    </lineage>
</organism>
<gene>
    <name evidence="2" type="ORF">D9V41_00255</name>
</gene>
<evidence type="ECO:0000256" key="1">
    <source>
        <dbReference type="ARBA" id="ARBA00022679"/>
    </source>
</evidence>